<protein>
    <recommendedName>
        <fullName evidence="2">DUF3071 domain-containing protein</fullName>
    </recommendedName>
</protein>
<evidence type="ECO:0000256" key="1">
    <source>
        <dbReference type="SAM" id="MobiDB-lite"/>
    </source>
</evidence>
<evidence type="ECO:0000313" key="4">
    <source>
        <dbReference type="Proteomes" id="UP000009888"/>
    </source>
</evidence>
<accession>K9EH44</accession>
<organism evidence="3 4">
    <name type="scientific">Actinobaculum massiliense ACS-171-V-Col2</name>
    <dbReference type="NCBI Taxonomy" id="883066"/>
    <lineage>
        <taxon>Bacteria</taxon>
        <taxon>Bacillati</taxon>
        <taxon>Actinomycetota</taxon>
        <taxon>Actinomycetes</taxon>
        <taxon>Actinomycetales</taxon>
        <taxon>Actinomycetaceae</taxon>
        <taxon>Actinobaculum</taxon>
    </lineage>
</organism>
<dbReference type="InterPro" id="IPR047682">
    <property type="entry name" value="SepH-like"/>
</dbReference>
<comment type="caution">
    <text evidence="3">The sequence shown here is derived from an EMBL/GenBank/DDBJ whole genome shotgun (WGS) entry which is preliminary data.</text>
</comment>
<dbReference type="STRING" id="202789.GCA_001457435_00115"/>
<dbReference type="RefSeq" id="WP_007000264.1">
    <property type="nucleotide sequence ID" value="NZ_JH992955.1"/>
</dbReference>
<reference evidence="3 4" key="1">
    <citation type="submission" date="2012-09" db="EMBL/GenBank/DDBJ databases">
        <title>The Genome Sequence of Actinobaculum massiliae ACS-171-V-COL2.</title>
        <authorList>
            <consortium name="The Broad Institute Genome Sequencing Platform"/>
            <person name="Earl A."/>
            <person name="Ward D."/>
            <person name="Feldgarden M."/>
            <person name="Gevers D."/>
            <person name="Saerens B."/>
            <person name="Vaneechoutte M."/>
            <person name="Walker B."/>
            <person name="Young S.K."/>
            <person name="Zeng Q."/>
            <person name="Gargeya S."/>
            <person name="Fitzgerald M."/>
            <person name="Haas B."/>
            <person name="Abouelleil A."/>
            <person name="Alvarado L."/>
            <person name="Arachchi H.M."/>
            <person name="Berlin A."/>
            <person name="Chapman S.B."/>
            <person name="Goldberg J."/>
            <person name="Griggs A."/>
            <person name="Gujja S."/>
            <person name="Hansen M."/>
            <person name="Howarth C."/>
            <person name="Imamovic A."/>
            <person name="Larimer J."/>
            <person name="McCowen C."/>
            <person name="Montmayeur A."/>
            <person name="Murphy C."/>
            <person name="Neiman D."/>
            <person name="Pearson M."/>
            <person name="Priest M."/>
            <person name="Roberts A."/>
            <person name="Saif S."/>
            <person name="Shea T."/>
            <person name="Sisk P."/>
            <person name="Sykes S."/>
            <person name="Wortman J."/>
            <person name="Nusbaum C."/>
            <person name="Birren B."/>
        </authorList>
    </citation>
    <scope>NUCLEOTIDE SEQUENCE [LARGE SCALE GENOMIC DNA]</scope>
    <source>
        <strain evidence="4">ACS-171-V-Col2</strain>
    </source>
</reference>
<proteinExistence type="predicted"/>
<evidence type="ECO:0000259" key="2">
    <source>
        <dbReference type="Pfam" id="PF11268"/>
    </source>
</evidence>
<dbReference type="Proteomes" id="UP000009888">
    <property type="component" value="Unassembled WGS sequence"/>
</dbReference>
<dbReference type="HOGENOM" id="CLU_021151_2_1_11"/>
<feature type="region of interest" description="Disordered" evidence="1">
    <location>
        <begin position="306"/>
        <end position="413"/>
    </location>
</feature>
<keyword evidence="4" id="KW-1185">Reference proteome</keyword>
<dbReference type="InterPro" id="IPR021421">
    <property type="entry name" value="DUF3071"/>
</dbReference>
<dbReference type="Pfam" id="PF11268">
    <property type="entry name" value="DUF3071"/>
    <property type="match status" value="1"/>
</dbReference>
<feature type="region of interest" description="Disordered" evidence="1">
    <location>
        <begin position="248"/>
        <end position="293"/>
    </location>
</feature>
<feature type="domain" description="DUF3071" evidence="2">
    <location>
        <begin position="1"/>
        <end position="164"/>
    </location>
</feature>
<sequence>MKKLELLGLQPDGENLTLNDAEGNRYILPVTDDLRAALRKDRTPQVIAAEPNQQMTPREIQALIRAGRTIDEVSDLSALPPSRISALAGPIEAERAYTARLARRFPVGADAGGFTVEELVTSRLVSRDVDPEAITWDATRTHGQPWMLYARFVSGGIAREAMWKIDLDHQQIKALNDEASWLSETSLTADAGPWRPANTPHIDADVASVENSAAAQAVAPSEHPSAPGAETGGNVRVSATVSEVLASLDSQRGKARPMPDADNDIDPEGFDGAHPAPEQIASWPEEEDPEPATILPFRPRMEQIPGQRALLEPEELPSLDLDETPDEAGAPASDEAGIKVSEPEPIITDERPEASKQPSRKQAQSPAAETSKTAAAADSAAPHPKASAPRRGGRRKNRPAMPSWDEIVFGKKD</sequence>
<feature type="compositionally biased region" description="Low complexity" evidence="1">
    <location>
        <begin position="365"/>
        <end position="389"/>
    </location>
</feature>
<dbReference type="PATRIC" id="fig|883066.3.peg.48"/>
<name>K9EH44_9ACTO</name>
<evidence type="ECO:0000313" key="3">
    <source>
        <dbReference type="EMBL" id="EKU95958.1"/>
    </source>
</evidence>
<feature type="compositionally biased region" description="Acidic residues" evidence="1">
    <location>
        <begin position="312"/>
        <end position="326"/>
    </location>
</feature>
<dbReference type="NCBIfam" id="NF040712">
    <property type="entry name" value="SepH"/>
    <property type="match status" value="1"/>
</dbReference>
<dbReference type="EMBL" id="AGWL01000001">
    <property type="protein sequence ID" value="EKU95958.1"/>
    <property type="molecule type" value="Genomic_DNA"/>
</dbReference>
<gene>
    <name evidence="3" type="ORF">HMPREF9233_00046</name>
</gene>
<dbReference type="AlphaFoldDB" id="K9EH44"/>
<dbReference type="eggNOG" id="ENOG502ZCFK">
    <property type="taxonomic scope" value="Bacteria"/>
</dbReference>